<dbReference type="InterPro" id="IPR019519">
    <property type="entry name" value="Elp5"/>
</dbReference>
<evidence type="ECO:0000256" key="7">
    <source>
        <dbReference type="ARBA" id="ARBA00022694"/>
    </source>
</evidence>
<dbReference type="GO" id="GO:0005829">
    <property type="term" value="C:cytosol"/>
    <property type="evidence" value="ECO:0007669"/>
    <property type="project" value="TreeGrafter"/>
</dbReference>
<name>A0A8E5HW15_USTVR</name>
<dbReference type="OrthoDB" id="166907at2759"/>
<feature type="region of interest" description="Disordered" evidence="9">
    <location>
        <begin position="338"/>
        <end position="364"/>
    </location>
</feature>
<comment type="similarity">
    <text evidence="4">Belongs to the ELP5 family.</text>
</comment>
<dbReference type="UniPathway" id="UPA00988"/>
<keyword evidence="8" id="KW-0539">Nucleus</keyword>
<dbReference type="GO" id="GO:0033588">
    <property type="term" value="C:elongator holoenzyme complex"/>
    <property type="evidence" value="ECO:0007669"/>
    <property type="project" value="InterPro"/>
</dbReference>
<keyword evidence="6" id="KW-0963">Cytoplasm</keyword>
<sequence>MPPENGALARSHSLLLLQKLLNLRDAVTPLTLILDNLEQPAQPLLHEFISRATISKAKVILLSFTTIKKPQDVDVIVKAAGKDLRLVTEDLVAHYPKLDAERETERSAQRVVIVIDSLNRLASAAASRTSGFLGGILAPAVSIVAVYHTDVPVVPPRSSNEYEPHPLTILSHQASAILRLSSLAQETERKRARDRAVQEPEWGLKEGREGVVIGLITSSGAGSGAEDAGSTRDAGVVIDMELRRKSGRRVADRFVLLRSQDGATAGAAAPRLGPGLGLGKLMLLADHPVFAKPQDDDDGPPGEGGGGEPVSTFSLGLTEKQKKDREGIVLPYFDAQTDIGSGEGGRILYEMGREDDFDDEEDEI</sequence>
<comment type="pathway">
    <text evidence="3">tRNA modification; 5-methoxycarbonylmethyl-2-thiouridine-tRNA biosynthesis.</text>
</comment>
<evidence type="ECO:0000256" key="1">
    <source>
        <dbReference type="ARBA" id="ARBA00004123"/>
    </source>
</evidence>
<proteinExistence type="inferred from homology"/>
<dbReference type="KEGG" id="uvi:66067530"/>
<evidence type="ECO:0000256" key="9">
    <source>
        <dbReference type="SAM" id="MobiDB-lite"/>
    </source>
</evidence>
<evidence type="ECO:0000313" key="11">
    <source>
        <dbReference type="Proteomes" id="UP000027002"/>
    </source>
</evidence>
<evidence type="ECO:0000256" key="8">
    <source>
        <dbReference type="ARBA" id="ARBA00023242"/>
    </source>
</evidence>
<evidence type="ECO:0000256" key="5">
    <source>
        <dbReference type="ARBA" id="ARBA00020264"/>
    </source>
</evidence>
<comment type="subcellular location">
    <subcellularLocation>
        <location evidence="2">Cytoplasm</location>
    </subcellularLocation>
    <subcellularLocation>
        <location evidence="1">Nucleus</location>
    </subcellularLocation>
</comment>
<dbReference type="EMBL" id="CP072757">
    <property type="protein sequence ID" value="QUC22512.1"/>
    <property type="molecule type" value="Genomic_DNA"/>
</dbReference>
<dbReference type="GO" id="GO:0002098">
    <property type="term" value="P:tRNA wobble uridine modification"/>
    <property type="evidence" value="ECO:0007669"/>
    <property type="project" value="InterPro"/>
</dbReference>
<dbReference type="AlphaFoldDB" id="A0A8E5HW15"/>
<dbReference type="Gene3D" id="3.40.50.300">
    <property type="entry name" value="P-loop containing nucleotide triphosphate hydrolases"/>
    <property type="match status" value="1"/>
</dbReference>
<gene>
    <name evidence="10" type="ORF">UV8b_06753</name>
</gene>
<evidence type="ECO:0000256" key="3">
    <source>
        <dbReference type="ARBA" id="ARBA00005043"/>
    </source>
</evidence>
<dbReference type="Pfam" id="PF10483">
    <property type="entry name" value="Elong_Iki1"/>
    <property type="match status" value="1"/>
</dbReference>
<dbReference type="CDD" id="cd19496">
    <property type="entry name" value="Elp5"/>
    <property type="match status" value="1"/>
</dbReference>
<feature type="region of interest" description="Disordered" evidence="9">
    <location>
        <begin position="290"/>
        <end position="319"/>
    </location>
</feature>
<dbReference type="InterPro" id="IPR027417">
    <property type="entry name" value="P-loop_NTPase"/>
</dbReference>
<dbReference type="GO" id="GO:0005634">
    <property type="term" value="C:nucleus"/>
    <property type="evidence" value="ECO:0007669"/>
    <property type="project" value="UniProtKB-SubCell"/>
</dbReference>
<dbReference type="PANTHER" id="PTHR15641">
    <property type="entry name" value="ELONGATOR COMPLEX PROTEIN 5"/>
    <property type="match status" value="1"/>
</dbReference>
<dbReference type="GeneID" id="66067530"/>
<dbReference type="PANTHER" id="PTHR15641:SF1">
    <property type="entry name" value="ELONGATOR COMPLEX PROTEIN 5"/>
    <property type="match status" value="1"/>
</dbReference>
<dbReference type="RefSeq" id="XP_043000185.1">
    <property type="nucleotide sequence ID" value="XM_043144250.1"/>
</dbReference>
<keyword evidence="7" id="KW-0819">tRNA processing</keyword>
<dbReference type="Proteomes" id="UP000027002">
    <property type="component" value="Chromosome 5"/>
</dbReference>
<keyword evidence="11" id="KW-1185">Reference proteome</keyword>
<reference evidence="10" key="1">
    <citation type="submission" date="2020-03" db="EMBL/GenBank/DDBJ databases">
        <title>A mixture of massive structural variations and highly conserved coding sequences in Ustilaginoidea virens genome.</title>
        <authorList>
            <person name="Zhang K."/>
            <person name="Zhao Z."/>
            <person name="Zhang Z."/>
            <person name="Li Y."/>
            <person name="Hsiang T."/>
            <person name="Sun W."/>
        </authorList>
    </citation>
    <scope>NUCLEOTIDE SEQUENCE</scope>
    <source>
        <strain evidence="10">UV-8b</strain>
    </source>
</reference>
<evidence type="ECO:0000256" key="2">
    <source>
        <dbReference type="ARBA" id="ARBA00004496"/>
    </source>
</evidence>
<evidence type="ECO:0000256" key="4">
    <source>
        <dbReference type="ARBA" id="ARBA00009567"/>
    </source>
</evidence>
<dbReference type="GO" id="GO:0000049">
    <property type="term" value="F:tRNA binding"/>
    <property type="evidence" value="ECO:0007669"/>
    <property type="project" value="TreeGrafter"/>
</dbReference>
<evidence type="ECO:0000313" key="10">
    <source>
        <dbReference type="EMBL" id="QUC22512.1"/>
    </source>
</evidence>
<protein>
    <recommendedName>
        <fullName evidence="5">Elongator complex protein 5</fullName>
    </recommendedName>
</protein>
<feature type="compositionally biased region" description="Acidic residues" evidence="9">
    <location>
        <begin position="353"/>
        <end position="364"/>
    </location>
</feature>
<evidence type="ECO:0000256" key="6">
    <source>
        <dbReference type="ARBA" id="ARBA00022490"/>
    </source>
</evidence>
<accession>A0A8E5HW15</accession>
<organism evidence="10 11">
    <name type="scientific">Ustilaginoidea virens</name>
    <name type="common">Rice false smut fungus</name>
    <name type="synonym">Villosiclava virens</name>
    <dbReference type="NCBI Taxonomy" id="1159556"/>
    <lineage>
        <taxon>Eukaryota</taxon>
        <taxon>Fungi</taxon>
        <taxon>Dikarya</taxon>
        <taxon>Ascomycota</taxon>
        <taxon>Pezizomycotina</taxon>
        <taxon>Sordariomycetes</taxon>
        <taxon>Hypocreomycetidae</taxon>
        <taxon>Hypocreales</taxon>
        <taxon>Clavicipitaceae</taxon>
        <taxon>Ustilaginoidea</taxon>
    </lineage>
</organism>